<evidence type="ECO:0000313" key="4">
    <source>
        <dbReference type="EMBL" id="OKY77474.1"/>
    </source>
</evidence>
<dbReference type="SUPFAM" id="SSF52922">
    <property type="entry name" value="TK C-terminal domain-like"/>
    <property type="match status" value="1"/>
</dbReference>
<dbReference type="InterPro" id="IPR022367">
    <property type="entry name" value="2-oxoacid/accept_OxRdtase_asu"/>
</dbReference>
<dbReference type="InterPro" id="IPR002869">
    <property type="entry name" value="Pyrv_flavodox_OxRed_cen"/>
</dbReference>
<dbReference type="Gene3D" id="3.40.50.970">
    <property type="match status" value="1"/>
</dbReference>
<dbReference type="AlphaFoldDB" id="A0A1Q6DSX8"/>
<organism evidence="4 5">
    <name type="scientific">Methanohalarchaeum thermophilum</name>
    <dbReference type="NCBI Taxonomy" id="1903181"/>
    <lineage>
        <taxon>Archaea</taxon>
        <taxon>Methanobacteriati</taxon>
        <taxon>Methanobacteriota</taxon>
        <taxon>Methanonatronarchaeia</taxon>
        <taxon>Methanonatronarchaeales</taxon>
        <taxon>Methanonatronarchaeaceae</taxon>
        <taxon>Candidatus Methanohalarchaeum</taxon>
    </lineage>
</organism>
<evidence type="ECO:0000259" key="2">
    <source>
        <dbReference type="Pfam" id="PF01558"/>
    </source>
</evidence>
<comment type="caution">
    <text evidence="4">The sequence shown here is derived from an EMBL/GenBank/DDBJ whole genome shotgun (WGS) entry which is preliminary data.</text>
</comment>
<feature type="domain" description="Pyruvate/ketoisovalerate oxidoreductase catalytic" evidence="2">
    <location>
        <begin position="12"/>
        <end position="165"/>
    </location>
</feature>
<feature type="domain" description="Pyruvate flavodoxin/ferredoxin oxidoreductase pyrimidine binding" evidence="3">
    <location>
        <begin position="205"/>
        <end position="437"/>
    </location>
</feature>
<keyword evidence="1" id="KW-0560">Oxidoreductase</keyword>
<reference evidence="4" key="1">
    <citation type="submission" date="2016-12" db="EMBL/GenBank/DDBJ databases">
        <title>Discovery of methanogenic haloarchaea.</title>
        <authorList>
            <person name="Sorokin D.Y."/>
            <person name="Makarova K.S."/>
            <person name="Abbas B."/>
            <person name="Ferrer M."/>
            <person name="Golyshin P.N."/>
        </authorList>
    </citation>
    <scope>NUCLEOTIDE SEQUENCE [LARGE SCALE GENOMIC DNA]</scope>
    <source>
        <strain evidence="4">HMET1</strain>
    </source>
</reference>
<dbReference type="NCBIfam" id="TIGR03710">
    <property type="entry name" value="OAFO_sf"/>
    <property type="match status" value="1"/>
</dbReference>
<dbReference type="GO" id="GO:0044272">
    <property type="term" value="P:sulfur compound biosynthetic process"/>
    <property type="evidence" value="ECO:0007669"/>
    <property type="project" value="UniProtKB-ARBA"/>
</dbReference>
<dbReference type="InParanoid" id="A0A1Q6DSX8"/>
<dbReference type="Gene3D" id="3.40.50.920">
    <property type="match status" value="1"/>
</dbReference>
<dbReference type="InterPro" id="IPR029061">
    <property type="entry name" value="THDP-binding"/>
</dbReference>
<dbReference type="PANTHER" id="PTHR32154">
    <property type="entry name" value="PYRUVATE-FLAVODOXIN OXIDOREDUCTASE-RELATED"/>
    <property type="match status" value="1"/>
</dbReference>
<dbReference type="InterPro" id="IPR009014">
    <property type="entry name" value="Transketo_C/PFOR_II"/>
</dbReference>
<dbReference type="Pfam" id="PF01855">
    <property type="entry name" value="POR_N"/>
    <property type="match status" value="1"/>
</dbReference>
<dbReference type="STRING" id="1903181.BTN85_2125"/>
<evidence type="ECO:0000259" key="3">
    <source>
        <dbReference type="Pfam" id="PF01855"/>
    </source>
</evidence>
<accession>A0A1Q6DSX8</accession>
<gene>
    <name evidence="4" type="ORF">BTN85_2125</name>
</gene>
<dbReference type="InterPro" id="IPR019752">
    <property type="entry name" value="Pyrv/ketoisovalerate_OxRed_cat"/>
</dbReference>
<dbReference type="CDD" id="cd07034">
    <property type="entry name" value="TPP_PYR_PFOR_IOR-alpha_like"/>
    <property type="match status" value="1"/>
</dbReference>
<dbReference type="FunCoup" id="A0A1Q6DSX8">
    <property type="interactions" value="40"/>
</dbReference>
<dbReference type="SUPFAM" id="SSF53323">
    <property type="entry name" value="Pyruvate-ferredoxin oxidoreductase, PFOR, domain III"/>
    <property type="match status" value="1"/>
</dbReference>
<dbReference type="InterPro" id="IPR002880">
    <property type="entry name" value="Pyrv_Fd/Flavodoxin_OxRdtase_N"/>
</dbReference>
<dbReference type="Pfam" id="PF01558">
    <property type="entry name" value="POR"/>
    <property type="match status" value="1"/>
</dbReference>
<dbReference type="PANTHER" id="PTHR32154:SF20">
    <property type="entry name" value="2-OXOGLUTARATE OXIDOREDUCTASE SUBUNIT KORA"/>
    <property type="match status" value="1"/>
</dbReference>
<dbReference type="Proteomes" id="UP000185744">
    <property type="component" value="Unassembled WGS sequence"/>
</dbReference>
<evidence type="ECO:0000256" key="1">
    <source>
        <dbReference type="ARBA" id="ARBA00023002"/>
    </source>
</evidence>
<keyword evidence="5" id="KW-1185">Reference proteome</keyword>
<dbReference type="EMBL" id="MSDW01000002">
    <property type="protein sequence ID" value="OKY77474.1"/>
    <property type="molecule type" value="Genomic_DNA"/>
</dbReference>
<dbReference type="Gene3D" id="3.40.920.10">
    <property type="entry name" value="Pyruvate-ferredoxin oxidoreductase, PFOR, domain III"/>
    <property type="match status" value="1"/>
</dbReference>
<dbReference type="SUPFAM" id="SSF52518">
    <property type="entry name" value="Thiamin diphosphate-binding fold (THDP-binding)"/>
    <property type="match status" value="1"/>
</dbReference>
<evidence type="ECO:0000313" key="5">
    <source>
        <dbReference type="Proteomes" id="UP000185744"/>
    </source>
</evidence>
<dbReference type="GO" id="GO:0006082">
    <property type="term" value="P:organic acid metabolic process"/>
    <property type="evidence" value="ECO:0007669"/>
    <property type="project" value="UniProtKB-ARBA"/>
</dbReference>
<sequence>MKDICILVGGKAGEGVRASGEVIGRALNKAGYYVYIRDDYPSLIEGGHNFSQVHASVEETFSQRKEIDLIGAFDERTVFEHRDEFKSDSILVVNSNKVEVDSELREEVKDVVGLPISDWRKEVGGPEIIENTGFAAAITSLISLDPDYLNEVFRQEYGDKAGINISLAEKTIGECKDRCKELFELDEVDEGGKALLSGNQSILLGAVSAGLDFYVAYPMTPATSILHFAAQNQEELGLDVMQPENEIAVINIALGASFAGKKSMVATSGGGYDLMQETISLAGMSETPILLIEAQRPGPSTGVPTYTSQADLKYVLEAGHGEFPHIVIAPGDVRQAFYLTGKALNHAWRYQTPVTVLVDKHLSESLKNTEIDPDKIEETEPKKLPKEQNNRLEHNKETYNRYFLTEDGVSPLKFPGNDVIVKNSSYEHLENGLTTEKPIEVEKMQEKRLKKTQKIKKQLRNEQRVWSKETGSDTSVITWGSTKGAVIEATKEIEDPISVIQPLYMWPFPIKELKNKLSNKKTVISVEANSTAQLTSLIKEKTEINIDNTILKYNSRPFYPKELAKQIMEVI</sequence>
<dbReference type="InterPro" id="IPR050722">
    <property type="entry name" value="Pyruvate:ferred/Flavod_OxRd"/>
</dbReference>
<proteinExistence type="predicted"/>
<dbReference type="GO" id="GO:0016903">
    <property type="term" value="F:oxidoreductase activity, acting on the aldehyde or oxo group of donors"/>
    <property type="evidence" value="ECO:0007669"/>
    <property type="project" value="InterPro"/>
</dbReference>
<protein>
    <submittedName>
        <fullName evidence="4">2-oxoacid:acceptor oxidoreductase, alpha subunit</fullName>
    </submittedName>
</protein>
<name>A0A1Q6DSX8_METT1</name>
<dbReference type="GO" id="GO:0006979">
    <property type="term" value="P:response to oxidative stress"/>
    <property type="evidence" value="ECO:0007669"/>
    <property type="project" value="TreeGrafter"/>
</dbReference>